<organism evidence="2 3">
    <name type="scientific">Vanilla planifolia</name>
    <name type="common">Vanilla</name>
    <dbReference type="NCBI Taxonomy" id="51239"/>
    <lineage>
        <taxon>Eukaryota</taxon>
        <taxon>Viridiplantae</taxon>
        <taxon>Streptophyta</taxon>
        <taxon>Embryophyta</taxon>
        <taxon>Tracheophyta</taxon>
        <taxon>Spermatophyta</taxon>
        <taxon>Magnoliopsida</taxon>
        <taxon>Liliopsida</taxon>
        <taxon>Asparagales</taxon>
        <taxon>Orchidaceae</taxon>
        <taxon>Vanilloideae</taxon>
        <taxon>Vanilleae</taxon>
        <taxon>Vanilla</taxon>
    </lineage>
</organism>
<dbReference type="EMBL" id="JADCNM010000002">
    <property type="protein sequence ID" value="KAG0493428.1"/>
    <property type="molecule type" value="Genomic_DNA"/>
</dbReference>
<dbReference type="OrthoDB" id="672819at2759"/>
<keyword evidence="1" id="KW-1133">Transmembrane helix</keyword>
<keyword evidence="1" id="KW-0812">Transmembrane</keyword>
<dbReference type="Proteomes" id="UP000639772">
    <property type="component" value="Unassembled WGS sequence"/>
</dbReference>
<protein>
    <submittedName>
        <fullName evidence="2">Uncharacterized protein</fullName>
    </submittedName>
</protein>
<comment type="caution">
    <text evidence="2">The sequence shown here is derived from an EMBL/GenBank/DDBJ whole genome shotgun (WGS) entry which is preliminary data.</text>
</comment>
<evidence type="ECO:0000313" key="3">
    <source>
        <dbReference type="Proteomes" id="UP000639772"/>
    </source>
</evidence>
<feature type="transmembrane region" description="Helical" evidence="1">
    <location>
        <begin position="65"/>
        <end position="85"/>
    </location>
</feature>
<keyword evidence="1" id="KW-0472">Membrane</keyword>
<sequence length="108" mass="12221">MGQKVDEDMIVLRLRIHEMRAIERNDEPPSHWMEWEKRCFSSYAADVCMAVGFLQTLLMSTRPSFAVALVLTFALSVTSSGFLLLCHLQGILGFILSGVQTLIKVIYQ</sequence>
<proteinExistence type="predicted"/>
<dbReference type="PANTHER" id="PTHR33782:SF5">
    <property type="entry name" value="MEDIATOR OF RNA POLYMERASE II TRANSCRIPTION SUBUNIT"/>
    <property type="match status" value="1"/>
</dbReference>
<gene>
    <name evidence="2" type="ORF">HPP92_004422</name>
</gene>
<feature type="transmembrane region" description="Helical" evidence="1">
    <location>
        <begin position="91"/>
        <end position="107"/>
    </location>
</feature>
<name>A0A835RWQ4_VANPL</name>
<accession>A0A835RWQ4</accession>
<reference evidence="2 3" key="1">
    <citation type="journal article" date="2020" name="Nat. Food">
        <title>A phased Vanilla planifolia genome enables genetic improvement of flavour and production.</title>
        <authorList>
            <person name="Hasing T."/>
            <person name="Tang H."/>
            <person name="Brym M."/>
            <person name="Khazi F."/>
            <person name="Huang T."/>
            <person name="Chambers A.H."/>
        </authorList>
    </citation>
    <scope>NUCLEOTIDE SEQUENCE [LARGE SCALE GENOMIC DNA]</scope>
    <source>
        <tissue evidence="2">Leaf</tissue>
    </source>
</reference>
<dbReference type="PANTHER" id="PTHR33782">
    <property type="entry name" value="OS01G0121600 PROTEIN"/>
    <property type="match status" value="1"/>
</dbReference>
<dbReference type="AlphaFoldDB" id="A0A835RWQ4"/>
<evidence type="ECO:0000313" key="2">
    <source>
        <dbReference type="EMBL" id="KAG0493428.1"/>
    </source>
</evidence>
<evidence type="ECO:0000256" key="1">
    <source>
        <dbReference type="SAM" id="Phobius"/>
    </source>
</evidence>